<dbReference type="InterPro" id="IPR037455">
    <property type="entry name" value="LucA/IucC-like"/>
</dbReference>
<organism evidence="5 6">
    <name type="scientific">Actinocatenispora sera</name>
    <dbReference type="NCBI Taxonomy" id="390989"/>
    <lineage>
        <taxon>Bacteria</taxon>
        <taxon>Bacillati</taxon>
        <taxon>Actinomycetota</taxon>
        <taxon>Actinomycetes</taxon>
        <taxon>Micromonosporales</taxon>
        <taxon>Micromonosporaceae</taxon>
        <taxon>Actinocatenispora</taxon>
    </lineage>
</organism>
<dbReference type="GO" id="GO:0016881">
    <property type="term" value="F:acid-amino acid ligase activity"/>
    <property type="evidence" value="ECO:0007669"/>
    <property type="project" value="UniProtKB-ARBA"/>
</dbReference>
<evidence type="ECO:0000256" key="1">
    <source>
        <dbReference type="ARBA" id="ARBA00004924"/>
    </source>
</evidence>
<protein>
    <submittedName>
        <fullName evidence="5">Iron transporter</fullName>
    </submittedName>
</protein>
<reference evidence="5" key="1">
    <citation type="submission" date="2020-08" db="EMBL/GenBank/DDBJ databases">
        <title>Whole genome shotgun sequence of Actinocatenispora sera NBRC 101916.</title>
        <authorList>
            <person name="Komaki H."/>
            <person name="Tamura T."/>
        </authorList>
    </citation>
    <scope>NUCLEOTIDE SEQUENCE</scope>
    <source>
        <strain evidence="5">NBRC 101916</strain>
    </source>
</reference>
<dbReference type="AlphaFoldDB" id="A0A810KU75"/>
<feature type="domain" description="Aerobactin siderophore biosynthesis IucA/IucC-like C-terminal" evidence="4">
    <location>
        <begin position="401"/>
        <end position="553"/>
    </location>
</feature>
<dbReference type="RefSeq" id="WP_035297039.1">
    <property type="nucleotide sequence ID" value="NZ_AP023354.1"/>
</dbReference>
<dbReference type="Gene3D" id="6.10.250.3370">
    <property type="match status" value="1"/>
</dbReference>
<dbReference type="Pfam" id="PF06276">
    <property type="entry name" value="FhuF"/>
    <property type="match status" value="1"/>
</dbReference>
<dbReference type="Gene3D" id="3.30.310.280">
    <property type="match status" value="1"/>
</dbReference>
<keyword evidence="6" id="KW-1185">Reference proteome</keyword>
<dbReference type="EMBL" id="AP023354">
    <property type="protein sequence ID" value="BCJ26427.1"/>
    <property type="molecule type" value="Genomic_DNA"/>
</dbReference>
<evidence type="ECO:0000313" key="5">
    <source>
        <dbReference type="EMBL" id="BCJ26427.1"/>
    </source>
</evidence>
<dbReference type="OrthoDB" id="495728at2"/>
<dbReference type="GO" id="GO:0019290">
    <property type="term" value="P:siderophore biosynthetic process"/>
    <property type="evidence" value="ECO:0007669"/>
    <property type="project" value="InterPro"/>
</dbReference>
<evidence type="ECO:0000256" key="2">
    <source>
        <dbReference type="ARBA" id="ARBA00007832"/>
    </source>
</evidence>
<dbReference type="InterPro" id="IPR022770">
    <property type="entry name" value="IucA/IucC-like_C"/>
</dbReference>
<comment type="pathway">
    <text evidence="1">Siderophore biosynthesis.</text>
</comment>
<evidence type="ECO:0000259" key="3">
    <source>
        <dbReference type="Pfam" id="PF04183"/>
    </source>
</evidence>
<gene>
    <name evidence="5" type="ORF">Asera_05350</name>
</gene>
<feature type="domain" description="Aerobactin siderophore biosynthesis IucA/IucC N-terminal" evidence="3">
    <location>
        <begin position="133"/>
        <end position="379"/>
    </location>
</feature>
<evidence type="ECO:0000259" key="4">
    <source>
        <dbReference type="Pfam" id="PF06276"/>
    </source>
</evidence>
<dbReference type="PANTHER" id="PTHR34384">
    <property type="entry name" value="L-2,3-DIAMINOPROPANOATE--CITRATE LIGASE"/>
    <property type="match status" value="1"/>
</dbReference>
<evidence type="ECO:0000313" key="6">
    <source>
        <dbReference type="Proteomes" id="UP000680750"/>
    </source>
</evidence>
<dbReference type="PANTHER" id="PTHR34384:SF6">
    <property type="entry name" value="STAPHYLOFERRIN B SYNTHASE"/>
    <property type="match status" value="1"/>
</dbReference>
<proteinExistence type="inferred from homology"/>
<dbReference type="KEGG" id="aser:Asera_05350"/>
<dbReference type="Gene3D" id="1.10.510.40">
    <property type="match status" value="1"/>
</dbReference>
<dbReference type="Proteomes" id="UP000680750">
    <property type="component" value="Chromosome"/>
</dbReference>
<name>A0A810KU75_9ACTN</name>
<accession>A0A810KU75</accession>
<dbReference type="Pfam" id="PF04183">
    <property type="entry name" value="IucA_IucC"/>
    <property type="match status" value="1"/>
</dbReference>
<dbReference type="InterPro" id="IPR007310">
    <property type="entry name" value="Aerobactin_biosyn_IucA/IucC_N"/>
</dbReference>
<comment type="similarity">
    <text evidence="2">Belongs to the IucA/IucC family.</text>
</comment>
<sequence length="582" mass="63511">MNDERWRDVNRALAAKALSEWCYEGLLTPVETSAGAYRIDLAGDVGYEFAARAGAFGTLRVRPDSIRRYAPGLLGNRGGAPAWDVQRLAVDAAPTMGVDAATLAGYLGELSATLAADASADDLPVAKLRTLDHAELEGHLTGHPWLVANKGRIGFGATDLRRYAPEARRSLRLRWVAVHRGLATFTGTPGLSEHAVRRSELGAATEARFAAGLRDAGLDPDAYVWLPVHPWQWDRQISVGYAGEIAQRRIVPLGDSPDRYLAQQSIRTMTNLSDRGRYDVKLPVSILNTSVWRGIPPHCTAGAPVLTAWVQGLVAADEFLAGTVLLGEVASVTVRHPYLSDVDGVPYRQLETLGCIWREPVTPALADGERARSLAALLHVDAAGRSLLAELVSASGRSPAEWLTALARTVLRPLVHLLYRYGLTVNPHGQNALVTFDADELPRRLLLKDLVDDLELSDTVVPERLPEPAGIVPRKAPKLIAQHVVDSVLIGHFRYLAPLCADQLDVPEPQFWSIAREAVRSVQRAEPQLAARFDEYPLLGPTFPRYRLNADRLLVTGYADRPLRHAIGASGEVPNPLYARES</sequence>